<dbReference type="AlphaFoldDB" id="A0A4R1KVN1"/>
<proteinExistence type="predicted"/>
<comment type="caution">
    <text evidence="2">The sequence shown here is derived from an EMBL/GenBank/DDBJ whole genome shotgun (WGS) entry which is preliminary data.</text>
</comment>
<dbReference type="PANTHER" id="PTHR22916:SF69">
    <property type="entry name" value="BIFUNCTIONAL GLYCOSYLTRANSFERASE PGTA"/>
    <property type="match status" value="1"/>
</dbReference>
<dbReference type="Gene3D" id="3.90.550.10">
    <property type="entry name" value="Spore Coat Polysaccharide Biosynthesis Protein SpsA, Chain A"/>
    <property type="match status" value="1"/>
</dbReference>
<evidence type="ECO:0000313" key="3">
    <source>
        <dbReference type="Proteomes" id="UP000295714"/>
    </source>
</evidence>
<dbReference type="InterPro" id="IPR029044">
    <property type="entry name" value="Nucleotide-diphossugar_trans"/>
</dbReference>
<dbReference type="EMBL" id="SMGI01000001">
    <property type="protein sequence ID" value="TCK69235.1"/>
    <property type="molecule type" value="Genomic_DNA"/>
</dbReference>
<dbReference type="Pfam" id="PF00535">
    <property type="entry name" value="Glycos_transf_2"/>
    <property type="match status" value="1"/>
</dbReference>
<name>A0A4R1KVN1_9FLAO</name>
<sequence>MANDLVSILTPFKNVSAYIEACLDSILNQTYEHWELIIVDDNSTDDSYKKVEAYAKKDQRIKLLTNDGNGIIEALRLAFNASSGTFITRMDSDDIMVSTKLEVMVDQLKHFGKQHIATGLVKYFSSDGISDGYAKYEAWLNRLTLKGANYSEIYKECVIASPCWMVYKSDLINCNAFNPNRYPEDYDLTFRFYEQGYRCIPNNQILHYWRDYRTRTSRTHEHYAQNYFLDIKLHYFLKLDYDASRPLTIWGAGFKGKTIAKTLVEKDIPFYWICDNEKKIGKSIYGVKLQPFEDLKNIDHPQTIVTVANSKEQNDIISYFKKLNMLAMTDYFFFC</sequence>
<evidence type="ECO:0000259" key="1">
    <source>
        <dbReference type="Pfam" id="PF00535"/>
    </source>
</evidence>
<dbReference type="SUPFAM" id="SSF53448">
    <property type="entry name" value="Nucleotide-diphospho-sugar transferases"/>
    <property type="match status" value="1"/>
</dbReference>
<dbReference type="GO" id="GO:0008417">
    <property type="term" value="F:fucosyltransferase activity"/>
    <property type="evidence" value="ECO:0007669"/>
    <property type="project" value="TreeGrafter"/>
</dbReference>
<feature type="domain" description="Glycosyltransferase 2-like" evidence="1">
    <location>
        <begin position="7"/>
        <end position="169"/>
    </location>
</feature>
<dbReference type="CDD" id="cd00761">
    <property type="entry name" value="Glyco_tranf_GTA_type"/>
    <property type="match status" value="1"/>
</dbReference>
<dbReference type="InterPro" id="IPR001173">
    <property type="entry name" value="Glyco_trans_2-like"/>
</dbReference>
<organism evidence="2 3">
    <name type="scientific">Winogradskyella wandonensis</name>
    <dbReference type="NCBI Taxonomy" id="1442586"/>
    <lineage>
        <taxon>Bacteria</taxon>
        <taxon>Pseudomonadati</taxon>
        <taxon>Bacteroidota</taxon>
        <taxon>Flavobacteriia</taxon>
        <taxon>Flavobacteriales</taxon>
        <taxon>Flavobacteriaceae</taxon>
        <taxon>Winogradskyella</taxon>
    </lineage>
</organism>
<protein>
    <submittedName>
        <fullName evidence="2">Glycosyltransferase involved in cell wall biosynthesis</fullName>
    </submittedName>
</protein>
<dbReference type="RefSeq" id="WP_132703688.1">
    <property type="nucleotide sequence ID" value="NZ_SMGI01000001.1"/>
</dbReference>
<dbReference type="OrthoDB" id="597270at2"/>
<dbReference type="PANTHER" id="PTHR22916">
    <property type="entry name" value="GLYCOSYLTRANSFERASE"/>
    <property type="match status" value="1"/>
</dbReference>
<gene>
    <name evidence="2" type="ORF">DFQ05_0755</name>
</gene>
<keyword evidence="3" id="KW-1185">Reference proteome</keyword>
<keyword evidence="2" id="KW-0808">Transferase</keyword>
<dbReference type="Proteomes" id="UP000295714">
    <property type="component" value="Unassembled WGS sequence"/>
</dbReference>
<evidence type="ECO:0000313" key="2">
    <source>
        <dbReference type="EMBL" id="TCK69235.1"/>
    </source>
</evidence>
<accession>A0A4R1KVN1</accession>
<reference evidence="2 3" key="1">
    <citation type="journal article" date="2015" name="Stand. Genomic Sci.">
        <title>Genomic Encyclopedia of Bacterial and Archaeal Type Strains, Phase III: the genomes of soil and plant-associated and newly described type strains.</title>
        <authorList>
            <person name="Whitman W.B."/>
            <person name="Woyke T."/>
            <person name="Klenk H.P."/>
            <person name="Zhou Y."/>
            <person name="Lilburn T.G."/>
            <person name="Beck B.J."/>
            <person name="De Vos P."/>
            <person name="Vandamme P."/>
            <person name="Eisen J.A."/>
            <person name="Garrity G."/>
            <person name="Hugenholtz P."/>
            <person name="Kyrpides N.C."/>
        </authorList>
    </citation>
    <scope>NUCLEOTIDE SEQUENCE [LARGE SCALE GENOMIC DNA]</scope>
    <source>
        <strain evidence="2 3">CECT 8445</strain>
    </source>
</reference>